<reference evidence="2" key="1">
    <citation type="submission" date="2017-02" db="EMBL/GenBank/DDBJ databases">
        <authorList>
            <person name="Varghese N."/>
            <person name="Submissions S."/>
        </authorList>
    </citation>
    <scope>NUCLEOTIDE SEQUENCE [LARGE SCALE GENOMIC DNA]</scope>
    <source>
        <strain evidence="2">DSM 18108</strain>
    </source>
</reference>
<dbReference type="Proteomes" id="UP000190166">
    <property type="component" value="Unassembled WGS sequence"/>
</dbReference>
<name>A0A1T5P9Y5_9BACT</name>
<evidence type="ECO:0000313" key="1">
    <source>
        <dbReference type="EMBL" id="SKD09413.1"/>
    </source>
</evidence>
<evidence type="ECO:0000313" key="2">
    <source>
        <dbReference type="Proteomes" id="UP000190166"/>
    </source>
</evidence>
<dbReference type="EMBL" id="FUZZ01000005">
    <property type="protein sequence ID" value="SKD09413.1"/>
    <property type="molecule type" value="Genomic_DNA"/>
</dbReference>
<sequence>MQHQHYQLSYFEKLIRVDLKNVPATQKEPDSKFFAFTTTDVINQKESMLQSFGRYLYDLGKKKQVGWYISMHQQQLVLLLDQMATYLPEADVIDSEISLTDITWFNLYKIIYLSLSELLSFLECQFARYLDIDCKVPSSYLLRAKNKFFNDVEKLKENFEETVIEKRLISIVFQPFTDFVKADQTGLLISYQQLYFLKEMGDKLSELLEDVDDGVDLTEKVKDVLLYLNFNSVEYFHYWTETINAEIDNLSTIREKLDRLIFLQKKVSQAIAKPGFIFKRLYAPLQSQLLSWLADEIMYQKEKAALAHGSHTPDELGRWKDFKVLTGFSVPQLGNIIRLLVDNGLYLNKNKTEVLDFFSHFFTSVKQDTISAGSLRSNFYKDDAAVSKAVRNILTDLIKSSHK</sequence>
<accession>A0A1T5P9Y5</accession>
<dbReference type="AlphaFoldDB" id="A0A1T5P9Y5"/>
<dbReference type="RefSeq" id="WP_079472578.1">
    <property type="nucleotide sequence ID" value="NZ_FUZZ01000005.1"/>
</dbReference>
<organism evidence="1 2">
    <name type="scientific">Chitinophaga ginsengisegetis</name>
    <dbReference type="NCBI Taxonomy" id="393003"/>
    <lineage>
        <taxon>Bacteria</taxon>
        <taxon>Pseudomonadati</taxon>
        <taxon>Bacteroidota</taxon>
        <taxon>Chitinophagia</taxon>
        <taxon>Chitinophagales</taxon>
        <taxon>Chitinophagaceae</taxon>
        <taxon>Chitinophaga</taxon>
    </lineage>
</organism>
<gene>
    <name evidence="1" type="ORF">SAMN05660461_5301</name>
</gene>
<keyword evidence="2" id="KW-1185">Reference proteome</keyword>
<dbReference type="STRING" id="393003.SAMN05660461_5301"/>
<proteinExistence type="predicted"/>
<protein>
    <submittedName>
        <fullName evidence="1">Uncharacterized protein</fullName>
    </submittedName>
</protein>